<dbReference type="AlphaFoldDB" id="A0A1H9U8F4"/>
<feature type="domain" description="Fe/B12 periplasmic-binding" evidence="4">
    <location>
        <begin position="71"/>
        <end position="345"/>
    </location>
</feature>
<accession>A0A1H9U8F4</accession>
<evidence type="ECO:0000256" key="1">
    <source>
        <dbReference type="ARBA" id="ARBA00008814"/>
    </source>
</evidence>
<evidence type="ECO:0000313" key="5">
    <source>
        <dbReference type="EMBL" id="SES05736.1"/>
    </source>
</evidence>
<keyword evidence="3" id="KW-0732">Signal</keyword>
<dbReference type="STRING" id="1121357.SAMN05661109_01723"/>
<dbReference type="InterPro" id="IPR002491">
    <property type="entry name" value="ABC_transptr_periplasmic_BD"/>
</dbReference>
<evidence type="ECO:0000259" key="4">
    <source>
        <dbReference type="PROSITE" id="PS50983"/>
    </source>
</evidence>
<dbReference type="EMBL" id="FOGQ01000007">
    <property type="protein sequence ID" value="SES05736.1"/>
    <property type="molecule type" value="Genomic_DNA"/>
</dbReference>
<feature type="region of interest" description="Disordered" evidence="2">
    <location>
        <begin position="28"/>
        <end position="50"/>
    </location>
</feature>
<dbReference type="PROSITE" id="PS50983">
    <property type="entry name" value="FE_B12_PBP"/>
    <property type="match status" value="1"/>
</dbReference>
<reference evidence="6" key="1">
    <citation type="submission" date="2016-10" db="EMBL/GenBank/DDBJ databases">
        <authorList>
            <person name="Varghese N."/>
            <person name="Submissions S."/>
        </authorList>
    </citation>
    <scope>NUCLEOTIDE SEQUENCE [LARGE SCALE GENOMIC DNA]</scope>
    <source>
        <strain evidence="6">DSM 20524</strain>
    </source>
</reference>
<proteinExistence type="inferred from homology"/>
<evidence type="ECO:0000256" key="3">
    <source>
        <dbReference type="SAM" id="SignalP"/>
    </source>
</evidence>
<feature type="chain" id="PRO_5039606194" evidence="3">
    <location>
        <begin position="33"/>
        <end position="384"/>
    </location>
</feature>
<evidence type="ECO:0000313" key="6">
    <source>
        <dbReference type="Proteomes" id="UP000198929"/>
    </source>
</evidence>
<dbReference type="Proteomes" id="UP000198929">
    <property type="component" value="Unassembled WGS sequence"/>
</dbReference>
<dbReference type="Gene3D" id="3.40.50.1980">
    <property type="entry name" value="Nitrogenase molybdenum iron protein domain"/>
    <property type="match status" value="2"/>
</dbReference>
<dbReference type="RefSeq" id="WP_092259058.1">
    <property type="nucleotide sequence ID" value="NZ_CP047199.1"/>
</dbReference>
<evidence type="ECO:0000256" key="2">
    <source>
        <dbReference type="SAM" id="MobiDB-lite"/>
    </source>
</evidence>
<dbReference type="Pfam" id="PF01497">
    <property type="entry name" value="Peripla_BP_2"/>
    <property type="match status" value="1"/>
</dbReference>
<protein>
    <submittedName>
        <fullName evidence="5">Iron complex transport system substrate-binding protein</fullName>
    </submittedName>
</protein>
<keyword evidence="6" id="KW-1185">Reference proteome</keyword>
<gene>
    <name evidence="5" type="ORF">SAMN05661109_01723</name>
</gene>
<dbReference type="SUPFAM" id="SSF53807">
    <property type="entry name" value="Helical backbone' metal receptor"/>
    <property type="match status" value="1"/>
</dbReference>
<comment type="similarity">
    <text evidence="1">Belongs to the bacterial solute-binding protein 8 family.</text>
</comment>
<feature type="compositionally biased region" description="Low complexity" evidence="2">
    <location>
        <begin position="28"/>
        <end position="45"/>
    </location>
</feature>
<dbReference type="PANTHER" id="PTHR30535">
    <property type="entry name" value="VITAMIN B12-BINDING PROTEIN"/>
    <property type="match status" value="1"/>
</dbReference>
<dbReference type="PANTHER" id="PTHR30535:SF34">
    <property type="entry name" value="MOLYBDATE-BINDING PROTEIN MOLA"/>
    <property type="match status" value="1"/>
</dbReference>
<name>A0A1H9U8F4_9CORY</name>
<dbReference type="InterPro" id="IPR050902">
    <property type="entry name" value="ABC_Transporter_SBP"/>
</dbReference>
<sequence length="384" mass="41782">MKKRLKNTVAFFAASLLVVAPLAACSSKSPNAETSTTSTASAETTGAVNGSETRTVVDAYGREVELPQVVETSASVGSAARFAVYAGAADKLIAVTEMETPSSPLRPYTVVHEKLFSSLPTTSNGNHLLETAVDEEALLGLNPDVVISSRSADECDLLQDTTGIPVVCISYQNQIFSEDVYKSIEVIGETLGTEDHASEVVAQMKEWEEDLDSRTSAVEEDDKPSVYVGAVNFKGAKSFGGTYQQYAPFVVSNIKNVADELGGHGSVDIDLEQLGQWDPDIIFLNPSNMDLMKKDYADNAAFFNQLTAFQNGEIYTQPAFNFNGTNVEMGIANAYFAAATVYPEKFEDVDLTEKYDEIFRTMLGSEYYSHMRELGMDFTSLDFS</sequence>
<organism evidence="5 6">
    <name type="scientific">Corynebacterium cystitidis DSM 20524</name>
    <dbReference type="NCBI Taxonomy" id="1121357"/>
    <lineage>
        <taxon>Bacteria</taxon>
        <taxon>Bacillati</taxon>
        <taxon>Actinomycetota</taxon>
        <taxon>Actinomycetes</taxon>
        <taxon>Mycobacteriales</taxon>
        <taxon>Corynebacteriaceae</taxon>
        <taxon>Corynebacterium</taxon>
    </lineage>
</organism>
<feature type="signal peptide" evidence="3">
    <location>
        <begin position="1"/>
        <end position="32"/>
    </location>
</feature>